<evidence type="ECO:0000256" key="7">
    <source>
        <dbReference type="ARBA" id="ARBA00022737"/>
    </source>
</evidence>
<dbReference type="Gene3D" id="2.40.30.20">
    <property type="match status" value="2"/>
</dbReference>
<dbReference type="GO" id="GO:0004746">
    <property type="term" value="F:riboflavin synthase activity"/>
    <property type="evidence" value="ECO:0007669"/>
    <property type="project" value="UniProtKB-EC"/>
</dbReference>
<dbReference type="InterPro" id="IPR017938">
    <property type="entry name" value="Riboflavin_synthase-like_b-brl"/>
</dbReference>
<sequence>MFTGLIERIGTISSIEVDPSGCTIIIADSAPILGDCNIGDSIACNGACLTVVEFDKEKNGGWFKVWLANETLDRTDLGQLKVGDGVNLERAMGAHVRFGGHFVQAHVDGTATIVDRAPDGDSLRMTFKLPEVTPERPSLLPFIITKGYVTVDGASLTVTGVDDGERTFSLMLIKHTQETITLSKKSIGSLVNIEVDMVGKYIQKSVISALGGSGEDNTGLKGLIEKDFKVSLNPRCQVTVKVTYNAPSTSSRPPSRTASPRPPSPIKFTTSAGSAVGTGTTFRPKAKVNSAATIRKSPSVVGVPPRASSPSKFARAQNGTLTPSFQPRVTASTTAANVTIRRPQTPVSAPVSPNDARQKASSAQSDIGRSATPRIRDASSLHHAISFSSLQKPTSTSQDGNVSPSIRIRSKVSNLSKNANETVSPSLQPIPQPQPRVRSPSTSSSVSQMRSSAQTPPPVPPPQFYPITAGSPAANPHRYVQRSPPASHHAYQGLGLISTDLPGQTRARVNSTARVKLPPIPPPPLSPPGSTLSFSSKSSLSQSSQGDSSLPTTAQSEHRRQGSATDLFQGNAAAAALGSILGEGSESNSGLDSDNDERKVKAAAKTNRKMADLEITNRSLLSINSSLEATKNKQAKEIRELRRKLRESRLILPPSTFRAVKSSMGPEEDEVGEDEDDDSEVEDAAEGNGDEIYKRVKLMLEGLISSGKKALETKIEDFPEGAKGVAKVLTAEEVQSWHRSNVDDIDGYSDGDSMSVSQADISITSSIDGDDDDDDGDDEDEGNASFLSQDTFFKPSGPPIHISEAV</sequence>
<feature type="compositionally biased region" description="Low complexity" evidence="10">
    <location>
        <begin position="435"/>
        <end position="454"/>
    </location>
</feature>
<comment type="function">
    <text evidence="1">Catalyzes the dismutation of two molecules of 6,7-dimethyl-8-ribityllumazine, resulting in the formation of riboflavin and 5-amino-6-(D-ribitylamino)uracil.</text>
</comment>
<feature type="compositionally biased region" description="Polar residues" evidence="10">
    <location>
        <begin position="387"/>
        <end position="404"/>
    </location>
</feature>
<evidence type="ECO:0000256" key="2">
    <source>
        <dbReference type="ARBA" id="ARBA00004887"/>
    </source>
</evidence>
<feature type="region of interest" description="Disordered" evidence="10">
    <location>
        <begin position="658"/>
        <end position="690"/>
    </location>
</feature>
<evidence type="ECO:0000256" key="5">
    <source>
        <dbReference type="ARBA" id="ARBA00022619"/>
    </source>
</evidence>
<feature type="repeat" description="Lumazine-binding" evidence="8">
    <location>
        <begin position="102"/>
        <end position="206"/>
    </location>
</feature>
<keyword evidence="13" id="KW-1185">Reference proteome</keyword>
<dbReference type="CDD" id="cd00402">
    <property type="entry name" value="Riboflavin_synthase_like"/>
    <property type="match status" value="1"/>
</dbReference>
<organism evidence="12 13">
    <name type="scientific">Ephemerocybe angulata</name>
    <dbReference type="NCBI Taxonomy" id="980116"/>
    <lineage>
        <taxon>Eukaryota</taxon>
        <taxon>Fungi</taxon>
        <taxon>Dikarya</taxon>
        <taxon>Basidiomycota</taxon>
        <taxon>Agaricomycotina</taxon>
        <taxon>Agaricomycetes</taxon>
        <taxon>Agaricomycetidae</taxon>
        <taxon>Agaricales</taxon>
        <taxon>Agaricineae</taxon>
        <taxon>Psathyrellaceae</taxon>
        <taxon>Ephemerocybe</taxon>
    </lineage>
</organism>
<evidence type="ECO:0000256" key="4">
    <source>
        <dbReference type="ARBA" id="ARBA00013950"/>
    </source>
</evidence>
<feature type="region of interest" description="Disordered" evidence="10">
    <location>
        <begin position="583"/>
        <end position="605"/>
    </location>
</feature>
<reference evidence="12 13" key="1">
    <citation type="submission" date="2020-07" db="EMBL/GenBank/DDBJ databases">
        <title>Comparative genomics of pyrophilous fungi reveals a link between fire events and developmental genes.</title>
        <authorList>
            <consortium name="DOE Joint Genome Institute"/>
            <person name="Steindorff A.S."/>
            <person name="Carver A."/>
            <person name="Calhoun S."/>
            <person name="Stillman K."/>
            <person name="Liu H."/>
            <person name="Lipzen A."/>
            <person name="Pangilinan J."/>
            <person name="Labutti K."/>
            <person name="Bruns T.D."/>
            <person name="Grigoriev I.V."/>
        </authorList>
    </citation>
    <scope>NUCLEOTIDE SEQUENCE [LARGE SCALE GENOMIC DNA]</scope>
    <source>
        <strain evidence="12 13">CBS 144469</strain>
    </source>
</reference>
<feature type="region of interest" description="Disordered" evidence="10">
    <location>
        <begin position="387"/>
        <end position="490"/>
    </location>
</feature>
<dbReference type="AlphaFoldDB" id="A0A8H6MER6"/>
<proteinExistence type="predicted"/>
<dbReference type="SUPFAM" id="SSF63380">
    <property type="entry name" value="Riboflavin synthase domain-like"/>
    <property type="match status" value="2"/>
</dbReference>
<dbReference type="EMBL" id="JACGCI010000001">
    <property type="protein sequence ID" value="KAF6766713.1"/>
    <property type="molecule type" value="Genomic_DNA"/>
</dbReference>
<dbReference type="PANTHER" id="PTHR21098:SF0">
    <property type="entry name" value="RIBOFLAVIN SYNTHASE"/>
    <property type="match status" value="1"/>
</dbReference>
<dbReference type="FunFam" id="2.40.30.20:FF:000003">
    <property type="entry name" value="Riboflavin synthase, alpha subunit"/>
    <property type="match status" value="1"/>
</dbReference>
<feature type="compositionally biased region" description="Polar residues" evidence="10">
    <location>
        <begin position="411"/>
        <end position="427"/>
    </location>
</feature>
<keyword evidence="7" id="KW-0677">Repeat</keyword>
<feature type="domain" description="Lumazine-binding" evidence="11">
    <location>
        <begin position="102"/>
        <end position="206"/>
    </location>
</feature>
<keyword evidence="6" id="KW-0808">Transferase</keyword>
<dbReference type="OrthoDB" id="10258924at2759"/>
<feature type="compositionally biased region" description="Low complexity" evidence="10">
    <location>
        <begin position="528"/>
        <end position="551"/>
    </location>
</feature>
<evidence type="ECO:0000259" key="11">
    <source>
        <dbReference type="PROSITE" id="PS51177"/>
    </source>
</evidence>
<accession>A0A8H6MER6</accession>
<dbReference type="NCBIfam" id="TIGR00187">
    <property type="entry name" value="ribE"/>
    <property type="match status" value="1"/>
</dbReference>
<name>A0A8H6MER6_9AGAR</name>
<feature type="region of interest" description="Disordered" evidence="10">
    <location>
        <begin position="243"/>
        <end position="371"/>
    </location>
</feature>
<dbReference type="PANTHER" id="PTHR21098">
    <property type="entry name" value="RIBOFLAVIN SYNTHASE ALPHA CHAIN"/>
    <property type="match status" value="1"/>
</dbReference>
<feature type="compositionally biased region" description="Low complexity" evidence="10">
    <location>
        <begin position="269"/>
        <end position="281"/>
    </location>
</feature>
<evidence type="ECO:0000256" key="9">
    <source>
        <dbReference type="SAM" id="Coils"/>
    </source>
</evidence>
<dbReference type="InterPro" id="IPR023366">
    <property type="entry name" value="ATP_synth_asu-like_sf"/>
</dbReference>
<feature type="compositionally biased region" description="Polar residues" evidence="10">
    <location>
        <begin position="752"/>
        <end position="767"/>
    </location>
</feature>
<evidence type="ECO:0000256" key="8">
    <source>
        <dbReference type="PROSITE-ProRule" id="PRU00524"/>
    </source>
</evidence>
<comment type="caution">
    <text evidence="12">The sequence shown here is derived from an EMBL/GenBank/DDBJ whole genome shotgun (WGS) entry which is preliminary data.</text>
</comment>
<feature type="compositionally biased region" description="Acidic residues" evidence="10">
    <location>
        <begin position="768"/>
        <end position="782"/>
    </location>
</feature>
<feature type="compositionally biased region" description="Pro residues" evidence="10">
    <location>
        <begin position="518"/>
        <end position="527"/>
    </location>
</feature>
<dbReference type="GO" id="GO:0009231">
    <property type="term" value="P:riboflavin biosynthetic process"/>
    <property type="evidence" value="ECO:0007669"/>
    <property type="project" value="UniProtKB-KW"/>
</dbReference>
<evidence type="ECO:0000256" key="3">
    <source>
        <dbReference type="ARBA" id="ARBA00012827"/>
    </source>
</evidence>
<evidence type="ECO:0000313" key="12">
    <source>
        <dbReference type="EMBL" id="KAF6766713.1"/>
    </source>
</evidence>
<protein>
    <recommendedName>
        <fullName evidence="4">Riboflavin synthase</fullName>
        <ecNumber evidence="3">2.5.1.9</ecNumber>
    </recommendedName>
</protein>
<feature type="compositionally biased region" description="Acidic residues" evidence="10">
    <location>
        <begin position="666"/>
        <end position="689"/>
    </location>
</feature>
<feature type="repeat" description="Lumazine-binding" evidence="8">
    <location>
        <begin position="1"/>
        <end position="101"/>
    </location>
</feature>
<evidence type="ECO:0000256" key="10">
    <source>
        <dbReference type="SAM" id="MobiDB-lite"/>
    </source>
</evidence>
<comment type="pathway">
    <text evidence="2">Cofactor biosynthesis; riboflavin biosynthesis; riboflavin from 2-hydroxy-3-oxobutyl phosphate and 5-amino-6-(D-ribitylamino)uracil: step 2/2.</text>
</comment>
<feature type="coiled-coil region" evidence="9">
    <location>
        <begin position="624"/>
        <end position="651"/>
    </location>
</feature>
<dbReference type="Pfam" id="PF00677">
    <property type="entry name" value="Lum_binding"/>
    <property type="match status" value="2"/>
</dbReference>
<dbReference type="NCBIfam" id="NF006767">
    <property type="entry name" value="PRK09289.1"/>
    <property type="match status" value="1"/>
</dbReference>
<evidence type="ECO:0000256" key="6">
    <source>
        <dbReference type="ARBA" id="ARBA00022679"/>
    </source>
</evidence>
<feature type="region of interest" description="Disordered" evidence="10">
    <location>
        <begin position="514"/>
        <end position="563"/>
    </location>
</feature>
<feature type="region of interest" description="Disordered" evidence="10">
    <location>
        <begin position="739"/>
        <end position="806"/>
    </location>
</feature>
<evidence type="ECO:0000313" key="13">
    <source>
        <dbReference type="Proteomes" id="UP000521943"/>
    </source>
</evidence>
<evidence type="ECO:0000256" key="1">
    <source>
        <dbReference type="ARBA" id="ARBA00002803"/>
    </source>
</evidence>
<feature type="compositionally biased region" description="Pro residues" evidence="10">
    <location>
        <begin position="455"/>
        <end position="464"/>
    </location>
</feature>
<gene>
    <name evidence="12" type="ORF">DFP72DRAFT_1057854</name>
</gene>
<feature type="compositionally biased region" description="Low complexity" evidence="10">
    <location>
        <begin position="246"/>
        <end position="259"/>
    </location>
</feature>
<dbReference type="Proteomes" id="UP000521943">
    <property type="component" value="Unassembled WGS sequence"/>
</dbReference>
<dbReference type="FunFam" id="2.40.30.20:FF:000004">
    <property type="entry name" value="Riboflavin synthase, alpha subunit"/>
    <property type="match status" value="1"/>
</dbReference>
<feature type="compositionally biased region" description="Polar residues" evidence="10">
    <location>
        <begin position="317"/>
        <end position="337"/>
    </location>
</feature>
<dbReference type="PROSITE" id="PS51177">
    <property type="entry name" value="LUMAZINE_BIND"/>
    <property type="match status" value="2"/>
</dbReference>
<keyword evidence="5" id="KW-0686">Riboflavin biosynthesis</keyword>
<dbReference type="EC" id="2.5.1.9" evidence="3"/>
<dbReference type="InterPro" id="IPR001783">
    <property type="entry name" value="Lumazine-bd"/>
</dbReference>
<feature type="domain" description="Lumazine-binding" evidence="11">
    <location>
        <begin position="1"/>
        <end position="101"/>
    </location>
</feature>
<dbReference type="InterPro" id="IPR026017">
    <property type="entry name" value="Lumazine-bd_dom"/>
</dbReference>
<keyword evidence="9" id="KW-0175">Coiled coil</keyword>